<evidence type="ECO:0000259" key="10">
    <source>
        <dbReference type="PROSITE" id="PS51762"/>
    </source>
</evidence>
<proteinExistence type="inferred from homology"/>
<evidence type="ECO:0000256" key="4">
    <source>
        <dbReference type="ARBA" id="ARBA00022968"/>
    </source>
</evidence>
<evidence type="ECO:0000313" key="12">
    <source>
        <dbReference type="Proteomes" id="UP000054144"/>
    </source>
</evidence>
<comment type="subcellular location">
    <subcellularLocation>
        <location evidence="1">Membrane</location>
        <topology evidence="1">Single-pass type II membrane protein</topology>
    </subcellularLocation>
</comment>
<dbReference type="InterPro" id="IPR013320">
    <property type="entry name" value="ConA-like_dom_sf"/>
</dbReference>
<evidence type="ECO:0000256" key="2">
    <source>
        <dbReference type="ARBA" id="ARBA00010962"/>
    </source>
</evidence>
<dbReference type="PANTHER" id="PTHR31361:SF15">
    <property type="entry name" value="GH16 DOMAIN-CONTAINING PROTEIN"/>
    <property type="match status" value="1"/>
</dbReference>
<evidence type="ECO:0000256" key="6">
    <source>
        <dbReference type="ARBA" id="ARBA00023136"/>
    </source>
</evidence>
<name>A0A0D7A2Z5_9AGAR</name>
<evidence type="ECO:0000256" key="3">
    <source>
        <dbReference type="ARBA" id="ARBA00022692"/>
    </source>
</evidence>
<keyword evidence="8" id="KW-0961">Cell wall biogenesis/degradation</keyword>
<dbReference type="InterPro" id="IPR000757">
    <property type="entry name" value="Beta-glucanase-like"/>
</dbReference>
<keyword evidence="12" id="KW-1185">Reference proteome</keyword>
<feature type="domain" description="GH16" evidence="10">
    <location>
        <begin position="121"/>
        <end position="491"/>
    </location>
</feature>
<evidence type="ECO:0000256" key="5">
    <source>
        <dbReference type="ARBA" id="ARBA00022989"/>
    </source>
</evidence>
<dbReference type="GO" id="GO:0015926">
    <property type="term" value="F:glucosidase activity"/>
    <property type="evidence" value="ECO:0007669"/>
    <property type="project" value="TreeGrafter"/>
</dbReference>
<dbReference type="GO" id="GO:0005789">
    <property type="term" value="C:endoplasmic reticulum membrane"/>
    <property type="evidence" value="ECO:0007669"/>
    <property type="project" value="TreeGrafter"/>
</dbReference>
<dbReference type="OrthoDB" id="412647at2759"/>
<feature type="transmembrane region" description="Helical" evidence="9">
    <location>
        <begin position="58"/>
        <end position="81"/>
    </location>
</feature>
<dbReference type="GO" id="GO:0005886">
    <property type="term" value="C:plasma membrane"/>
    <property type="evidence" value="ECO:0007669"/>
    <property type="project" value="TreeGrafter"/>
</dbReference>
<dbReference type="Proteomes" id="UP000054144">
    <property type="component" value="Unassembled WGS sequence"/>
</dbReference>
<keyword evidence="11" id="KW-0378">Hydrolase</keyword>
<keyword evidence="3 9" id="KW-0812">Transmembrane</keyword>
<dbReference type="GO" id="GO:0006078">
    <property type="term" value="P:(1-&gt;6)-beta-D-glucan biosynthetic process"/>
    <property type="evidence" value="ECO:0007669"/>
    <property type="project" value="TreeGrafter"/>
</dbReference>
<keyword evidence="4" id="KW-0735">Signal-anchor</keyword>
<keyword evidence="6 9" id="KW-0472">Membrane</keyword>
<evidence type="ECO:0000256" key="9">
    <source>
        <dbReference type="SAM" id="Phobius"/>
    </source>
</evidence>
<keyword evidence="5 9" id="KW-1133">Transmembrane helix</keyword>
<dbReference type="Gene3D" id="2.60.120.200">
    <property type="match status" value="2"/>
</dbReference>
<evidence type="ECO:0000256" key="7">
    <source>
        <dbReference type="ARBA" id="ARBA00023180"/>
    </source>
</evidence>
<dbReference type="Pfam" id="PF03935">
    <property type="entry name" value="SKN1_KRE6_Sbg1"/>
    <property type="match status" value="1"/>
</dbReference>
<dbReference type="SUPFAM" id="SSF49899">
    <property type="entry name" value="Concanavalin A-like lectins/glucanases"/>
    <property type="match status" value="1"/>
</dbReference>
<dbReference type="GO" id="GO:0031505">
    <property type="term" value="P:fungal-type cell wall organization"/>
    <property type="evidence" value="ECO:0007669"/>
    <property type="project" value="TreeGrafter"/>
</dbReference>
<dbReference type="PANTHER" id="PTHR31361">
    <property type="entry name" value="BETA-GLUCAN SYNTHESIS-ASSOCIATED PROTEIN KRE6-RELATED"/>
    <property type="match status" value="1"/>
</dbReference>
<dbReference type="AlphaFoldDB" id="A0A0D7A2Z5"/>
<organism evidence="11 12">
    <name type="scientific">Fistulina hepatica ATCC 64428</name>
    <dbReference type="NCBI Taxonomy" id="1128425"/>
    <lineage>
        <taxon>Eukaryota</taxon>
        <taxon>Fungi</taxon>
        <taxon>Dikarya</taxon>
        <taxon>Basidiomycota</taxon>
        <taxon>Agaricomycotina</taxon>
        <taxon>Agaricomycetes</taxon>
        <taxon>Agaricomycetidae</taxon>
        <taxon>Agaricales</taxon>
        <taxon>Fistulinaceae</taxon>
        <taxon>Fistulina</taxon>
    </lineage>
</organism>
<sequence>MTFLQSNGAAGAIASGSTTATTTYLWDKDPDMDDPLHNFDPVRDRDLESIDFFSLRGWINASALFVILGGILMLFAGYPVYDAVKNKLQYTHESSVETSLPDMGLPTLVDSATPDSAKTRTGSDGKTYNLVFSDEFEVDGRTFYPAGDDPYWEGVDLYYWPTGDLEWYDPGAMTTKNGKLQITITEELTHNLNFKSGMLQSWNKICFLTGYLEVSISMPGTPKAPGFWPGAWTMANLGRAGYGATTDGMWPYTYDSCDLGTFPNQTTKDLEPAAALTGSEYGGAISYLPGQKLSACTCPDSDHPGPSNGTNGYVGRGVPEVDILEAQVDVASGWRGEVSQSLQIAPFDLKYEFVNSTPATTISNDTISFFNSYKGDEWQEACSVVSYITDEVYNDTAYATYGYEWWSDPDNRDDGYIAWYSMGTETWKATAATIGPNNKSEVSQRLIPEEPMYVILNLGMAPSFEKQDFKHLQFPSTMYIDYVRIYQRDDVENGLTCDPTNRPTTQYIADHATAYNDANLTTWADAGYTFPRNWMYDGC</sequence>
<evidence type="ECO:0000256" key="8">
    <source>
        <dbReference type="ARBA" id="ARBA00023316"/>
    </source>
</evidence>
<evidence type="ECO:0000256" key="1">
    <source>
        <dbReference type="ARBA" id="ARBA00004606"/>
    </source>
</evidence>
<comment type="similarity">
    <text evidence="2">Belongs to the SKN1/KRE6 family.</text>
</comment>
<protein>
    <submittedName>
        <fullName evidence="11">Glycoside hydrolase family 16 protein</fullName>
    </submittedName>
</protein>
<gene>
    <name evidence="11" type="ORF">FISHEDRAFT_49927</name>
</gene>
<reference evidence="11 12" key="1">
    <citation type="journal article" date="2015" name="Fungal Genet. Biol.">
        <title>Evolution of novel wood decay mechanisms in Agaricales revealed by the genome sequences of Fistulina hepatica and Cylindrobasidium torrendii.</title>
        <authorList>
            <person name="Floudas D."/>
            <person name="Held B.W."/>
            <person name="Riley R."/>
            <person name="Nagy L.G."/>
            <person name="Koehler G."/>
            <person name="Ransdell A.S."/>
            <person name="Younus H."/>
            <person name="Chow J."/>
            <person name="Chiniquy J."/>
            <person name="Lipzen A."/>
            <person name="Tritt A."/>
            <person name="Sun H."/>
            <person name="Haridas S."/>
            <person name="LaButti K."/>
            <person name="Ohm R.A."/>
            <person name="Kues U."/>
            <person name="Blanchette R.A."/>
            <person name="Grigoriev I.V."/>
            <person name="Minto R.E."/>
            <person name="Hibbett D.S."/>
        </authorList>
    </citation>
    <scope>NUCLEOTIDE SEQUENCE [LARGE SCALE GENOMIC DNA]</scope>
    <source>
        <strain evidence="11 12">ATCC 64428</strain>
    </source>
</reference>
<keyword evidence="7" id="KW-0325">Glycoprotein</keyword>
<dbReference type="InterPro" id="IPR005629">
    <property type="entry name" value="Skn1/Kre6/Sbg1"/>
</dbReference>
<dbReference type="EMBL" id="KN882061">
    <property type="protein sequence ID" value="KIY45188.1"/>
    <property type="molecule type" value="Genomic_DNA"/>
</dbReference>
<accession>A0A0D7A2Z5</accession>
<dbReference type="FunFam" id="2.60.120.200:FF:000135">
    <property type="entry name" value="Related to KRE6-glucan synthase subunit"/>
    <property type="match status" value="1"/>
</dbReference>
<dbReference type="PROSITE" id="PS51762">
    <property type="entry name" value="GH16_2"/>
    <property type="match status" value="1"/>
</dbReference>
<evidence type="ECO:0000313" key="11">
    <source>
        <dbReference type="EMBL" id="KIY45188.1"/>
    </source>
</evidence>